<evidence type="ECO:0000313" key="10">
    <source>
        <dbReference type="Proteomes" id="UP000243333"/>
    </source>
</evidence>
<reference evidence="10" key="1">
    <citation type="submission" date="2016-10" db="EMBL/GenBank/DDBJ databases">
        <authorList>
            <person name="Varghese N."/>
            <person name="Submissions S."/>
        </authorList>
    </citation>
    <scope>NUCLEOTIDE SEQUENCE [LARGE SCALE GENOMIC DNA]</scope>
    <source>
        <strain evidence="10">DSM 23256</strain>
    </source>
</reference>
<comment type="function">
    <text evidence="4">Formation of pseudouridine at positions 38, 39 and 40 in the anticodon stem and loop of transfer RNAs.</text>
</comment>
<dbReference type="InterPro" id="IPR020103">
    <property type="entry name" value="PsdUridine_synth_cat_dom_sf"/>
</dbReference>
<dbReference type="Pfam" id="PF01416">
    <property type="entry name" value="PseudoU_synth_1"/>
    <property type="match status" value="2"/>
</dbReference>
<evidence type="ECO:0000256" key="1">
    <source>
        <dbReference type="ARBA" id="ARBA00009375"/>
    </source>
</evidence>
<feature type="domain" description="Pseudouridine synthase I TruA alpha/beta" evidence="8">
    <location>
        <begin position="14"/>
        <end position="109"/>
    </location>
</feature>
<dbReference type="PANTHER" id="PTHR11142">
    <property type="entry name" value="PSEUDOURIDYLATE SYNTHASE"/>
    <property type="match status" value="1"/>
</dbReference>
<dbReference type="HAMAP" id="MF_00171">
    <property type="entry name" value="TruA"/>
    <property type="match status" value="1"/>
</dbReference>
<protein>
    <recommendedName>
        <fullName evidence="4">tRNA pseudouridine synthase A</fullName>
        <ecNumber evidence="4">5.4.99.12</ecNumber>
    </recommendedName>
    <alternativeName>
        <fullName evidence="4">tRNA pseudouridine(38-40) synthase</fullName>
    </alternativeName>
    <alternativeName>
        <fullName evidence="4">tRNA pseudouridylate synthase I</fullName>
    </alternativeName>
    <alternativeName>
        <fullName evidence="4">tRNA-uridine isomerase I</fullName>
    </alternativeName>
</protein>
<evidence type="ECO:0000256" key="6">
    <source>
        <dbReference type="PIRSR" id="PIRSR001430-2"/>
    </source>
</evidence>
<evidence type="ECO:0000256" key="2">
    <source>
        <dbReference type="ARBA" id="ARBA00022694"/>
    </source>
</evidence>
<feature type="binding site" evidence="4 6">
    <location>
        <position position="116"/>
    </location>
    <ligand>
        <name>substrate</name>
    </ligand>
</feature>
<evidence type="ECO:0000256" key="5">
    <source>
        <dbReference type="PIRSR" id="PIRSR001430-1"/>
    </source>
</evidence>
<keyword evidence="10" id="KW-1185">Reference proteome</keyword>
<dbReference type="FunFam" id="3.30.70.580:FF:000001">
    <property type="entry name" value="tRNA pseudouridine synthase A"/>
    <property type="match status" value="1"/>
</dbReference>
<dbReference type="PANTHER" id="PTHR11142:SF0">
    <property type="entry name" value="TRNA PSEUDOURIDINE SYNTHASE-LIKE 1"/>
    <property type="match status" value="1"/>
</dbReference>
<comment type="subunit">
    <text evidence="4">Homodimer.</text>
</comment>
<dbReference type="InterPro" id="IPR020097">
    <property type="entry name" value="PsdUridine_synth_TruA_a/b_dom"/>
</dbReference>
<proteinExistence type="inferred from homology"/>
<dbReference type="GO" id="GO:0031119">
    <property type="term" value="P:tRNA pseudouridine synthesis"/>
    <property type="evidence" value="ECO:0007669"/>
    <property type="project" value="UniProtKB-UniRule"/>
</dbReference>
<comment type="similarity">
    <text evidence="1 4 7">Belongs to the tRNA pseudouridine synthase TruA family.</text>
</comment>
<dbReference type="AlphaFoldDB" id="A0A1G7LP37"/>
<dbReference type="InterPro" id="IPR020094">
    <property type="entry name" value="TruA/RsuA/RluB/E/F_N"/>
</dbReference>
<dbReference type="NCBIfam" id="TIGR00071">
    <property type="entry name" value="hisT_truA"/>
    <property type="match status" value="1"/>
</dbReference>
<feature type="domain" description="Pseudouridine synthase I TruA alpha/beta" evidence="8">
    <location>
        <begin position="149"/>
        <end position="250"/>
    </location>
</feature>
<keyword evidence="3 4" id="KW-0413">Isomerase</keyword>
<feature type="active site" description="Nucleophile" evidence="4 5">
    <location>
        <position position="58"/>
    </location>
</feature>
<accession>A0A1G7LP37</accession>
<evidence type="ECO:0000256" key="7">
    <source>
        <dbReference type="RuleBase" id="RU003792"/>
    </source>
</evidence>
<dbReference type="PIRSF" id="PIRSF001430">
    <property type="entry name" value="tRNA_psdUrid_synth"/>
    <property type="match status" value="1"/>
</dbReference>
<dbReference type="Proteomes" id="UP000243333">
    <property type="component" value="Unassembled WGS sequence"/>
</dbReference>
<dbReference type="GO" id="GO:0160147">
    <property type="term" value="F:tRNA pseudouridine(38-40) synthase activity"/>
    <property type="evidence" value="ECO:0007669"/>
    <property type="project" value="UniProtKB-EC"/>
</dbReference>
<dbReference type="GO" id="GO:0003723">
    <property type="term" value="F:RNA binding"/>
    <property type="evidence" value="ECO:0007669"/>
    <property type="project" value="InterPro"/>
</dbReference>
<dbReference type="Gene3D" id="3.30.70.580">
    <property type="entry name" value="Pseudouridine synthase I, catalytic domain, N-terminal subdomain"/>
    <property type="match status" value="1"/>
</dbReference>
<gene>
    <name evidence="4" type="primary">truA</name>
    <name evidence="9" type="ORF">SAMN05660235_01838</name>
</gene>
<dbReference type="EC" id="5.4.99.12" evidence="4"/>
<evidence type="ECO:0000256" key="4">
    <source>
        <dbReference type="HAMAP-Rule" id="MF_00171"/>
    </source>
</evidence>
<keyword evidence="2 4" id="KW-0819">tRNA processing</keyword>
<evidence type="ECO:0000256" key="3">
    <source>
        <dbReference type="ARBA" id="ARBA00023235"/>
    </source>
</evidence>
<dbReference type="InterPro" id="IPR001406">
    <property type="entry name" value="PsdUridine_synth_TruA"/>
</dbReference>
<evidence type="ECO:0000313" key="9">
    <source>
        <dbReference type="EMBL" id="SDF51161.1"/>
    </source>
</evidence>
<name>A0A1G7LP37_9FIRM</name>
<dbReference type="InterPro" id="IPR020095">
    <property type="entry name" value="PsdUridine_synth_TruA_C"/>
</dbReference>
<dbReference type="SUPFAM" id="SSF55120">
    <property type="entry name" value="Pseudouridine synthase"/>
    <property type="match status" value="1"/>
</dbReference>
<dbReference type="CDD" id="cd02570">
    <property type="entry name" value="PseudoU_synth_EcTruA"/>
    <property type="match status" value="1"/>
</dbReference>
<dbReference type="Gene3D" id="3.30.70.660">
    <property type="entry name" value="Pseudouridine synthase I, catalytic domain, C-terminal subdomain"/>
    <property type="match status" value="1"/>
</dbReference>
<comment type="caution">
    <text evidence="4">Lacks conserved residue(s) required for the propagation of feature annotation.</text>
</comment>
<comment type="catalytic activity">
    <reaction evidence="4 7">
        <text>uridine(38/39/40) in tRNA = pseudouridine(38/39/40) in tRNA</text>
        <dbReference type="Rhea" id="RHEA:22376"/>
        <dbReference type="Rhea" id="RHEA-COMP:10085"/>
        <dbReference type="Rhea" id="RHEA-COMP:10087"/>
        <dbReference type="ChEBI" id="CHEBI:65314"/>
        <dbReference type="ChEBI" id="CHEBI:65315"/>
        <dbReference type="EC" id="5.4.99.12"/>
    </reaction>
</comment>
<dbReference type="STRING" id="1123285.SAMN05660235_01838"/>
<organism evidence="9 10">
    <name type="scientific">Sporolituus thermophilus DSM 23256</name>
    <dbReference type="NCBI Taxonomy" id="1123285"/>
    <lineage>
        <taxon>Bacteria</taxon>
        <taxon>Bacillati</taxon>
        <taxon>Bacillota</taxon>
        <taxon>Negativicutes</taxon>
        <taxon>Selenomonadales</taxon>
        <taxon>Sporomusaceae</taxon>
        <taxon>Sporolituus</taxon>
    </lineage>
</organism>
<sequence length="250" mass="27429">MDDMAEQRYLKLTVAYDGTAYHGFQRQANAITVQQVLEERLAIIFGHPLKVTGAARTDAGVHAYGQVVSFATSGTIPTANIVRAAKSVLPPDIVVVKAEEVSADFHARFSARSKIYLYRVYNAAVADPFRRNYAWHVTQLLDAAAMDAAAQTAVGTHDFSAFRAAGGPPVSPVRTIYEAGCTREGDIIEFRFWGNGFLYHMVRNLVGTLVDVGLGRLTRDGFTRILAGRDRTRAGITAPPQGLYLKEIFY</sequence>
<dbReference type="EMBL" id="FNBU01000013">
    <property type="protein sequence ID" value="SDF51161.1"/>
    <property type="molecule type" value="Genomic_DNA"/>
</dbReference>
<evidence type="ECO:0000259" key="8">
    <source>
        <dbReference type="Pfam" id="PF01416"/>
    </source>
</evidence>